<dbReference type="GO" id="GO:0005886">
    <property type="term" value="C:plasma membrane"/>
    <property type="evidence" value="ECO:0007669"/>
    <property type="project" value="UniProtKB-SubCell"/>
</dbReference>
<evidence type="ECO:0000256" key="9">
    <source>
        <dbReference type="PROSITE-ProRule" id="PRU00284"/>
    </source>
</evidence>
<reference evidence="14 15" key="1">
    <citation type="submission" date="2019-03" db="EMBL/GenBank/DDBJ databases">
        <title>Subsurface microbial communities from deep shales in Ohio and West Virginia, USA.</title>
        <authorList>
            <person name="Wrighton K."/>
        </authorList>
    </citation>
    <scope>NUCLEOTIDE SEQUENCE [LARGE SCALE GENOMIC DNA]</scope>
    <source>
        <strain evidence="14 15">MA284_T2</strain>
    </source>
</reference>
<evidence type="ECO:0000256" key="6">
    <source>
        <dbReference type="ARBA" id="ARBA00023136"/>
    </source>
</evidence>
<name>A0A4R6LZV2_9FIRM</name>
<dbReference type="SMART" id="SM00283">
    <property type="entry name" value="MA"/>
    <property type="match status" value="1"/>
</dbReference>
<evidence type="ECO:0000256" key="3">
    <source>
        <dbReference type="ARBA" id="ARBA00022500"/>
    </source>
</evidence>
<feature type="domain" description="HAMP" evidence="13">
    <location>
        <begin position="319"/>
        <end position="371"/>
    </location>
</feature>
<dbReference type="Proteomes" id="UP000295064">
    <property type="component" value="Unassembled WGS sequence"/>
</dbReference>
<dbReference type="PANTHER" id="PTHR32089">
    <property type="entry name" value="METHYL-ACCEPTING CHEMOTAXIS PROTEIN MCPB"/>
    <property type="match status" value="1"/>
</dbReference>
<dbReference type="SMART" id="SM00304">
    <property type="entry name" value="HAMP"/>
    <property type="match status" value="1"/>
</dbReference>
<evidence type="ECO:0000256" key="10">
    <source>
        <dbReference type="SAM" id="Coils"/>
    </source>
</evidence>
<dbReference type="Pfam" id="PF02743">
    <property type="entry name" value="dCache_1"/>
    <property type="match status" value="1"/>
</dbReference>
<feature type="transmembrane region" description="Helical" evidence="11">
    <location>
        <begin position="297"/>
        <end position="318"/>
    </location>
</feature>
<dbReference type="InterPro" id="IPR033479">
    <property type="entry name" value="dCache_1"/>
</dbReference>
<dbReference type="PANTHER" id="PTHR32089:SF112">
    <property type="entry name" value="LYSOZYME-LIKE PROTEIN-RELATED"/>
    <property type="match status" value="1"/>
</dbReference>
<dbReference type="SUPFAM" id="SSF58104">
    <property type="entry name" value="Methyl-accepting chemotaxis protein (MCP) signaling domain"/>
    <property type="match status" value="1"/>
</dbReference>
<dbReference type="InterPro" id="IPR004089">
    <property type="entry name" value="MCPsignal_dom"/>
</dbReference>
<evidence type="ECO:0000256" key="5">
    <source>
        <dbReference type="ARBA" id="ARBA00022989"/>
    </source>
</evidence>
<evidence type="ECO:0000313" key="15">
    <source>
        <dbReference type="Proteomes" id="UP000295064"/>
    </source>
</evidence>
<evidence type="ECO:0000256" key="11">
    <source>
        <dbReference type="SAM" id="Phobius"/>
    </source>
</evidence>
<organism evidence="14 15">
    <name type="scientific">Halanaerobium saccharolyticum</name>
    <dbReference type="NCBI Taxonomy" id="43595"/>
    <lineage>
        <taxon>Bacteria</taxon>
        <taxon>Bacillati</taxon>
        <taxon>Bacillota</taxon>
        <taxon>Clostridia</taxon>
        <taxon>Halanaerobiales</taxon>
        <taxon>Halanaerobiaceae</taxon>
        <taxon>Halanaerobium</taxon>
    </lineage>
</organism>
<dbReference type="Gene3D" id="1.10.287.950">
    <property type="entry name" value="Methyl-accepting chemotaxis protein"/>
    <property type="match status" value="1"/>
</dbReference>
<proteinExistence type="inferred from homology"/>
<accession>A0A4R6LZV2</accession>
<keyword evidence="2" id="KW-1003">Cell membrane</keyword>
<dbReference type="PROSITE" id="PS50111">
    <property type="entry name" value="CHEMOTAXIS_TRANSDUC_2"/>
    <property type="match status" value="1"/>
</dbReference>
<dbReference type="GO" id="GO:0007165">
    <property type="term" value="P:signal transduction"/>
    <property type="evidence" value="ECO:0007669"/>
    <property type="project" value="UniProtKB-KW"/>
</dbReference>
<evidence type="ECO:0000256" key="1">
    <source>
        <dbReference type="ARBA" id="ARBA00004651"/>
    </source>
</evidence>
<feature type="transmembrane region" description="Helical" evidence="11">
    <location>
        <begin position="17"/>
        <end position="38"/>
    </location>
</feature>
<evidence type="ECO:0000256" key="7">
    <source>
        <dbReference type="ARBA" id="ARBA00023224"/>
    </source>
</evidence>
<feature type="coiled-coil region" evidence="10">
    <location>
        <begin position="629"/>
        <end position="656"/>
    </location>
</feature>
<evidence type="ECO:0000256" key="2">
    <source>
        <dbReference type="ARBA" id="ARBA00022475"/>
    </source>
</evidence>
<evidence type="ECO:0000256" key="4">
    <source>
        <dbReference type="ARBA" id="ARBA00022692"/>
    </source>
</evidence>
<dbReference type="InterPro" id="IPR003660">
    <property type="entry name" value="HAMP_dom"/>
</dbReference>
<dbReference type="FunFam" id="1.10.287.950:FF:000001">
    <property type="entry name" value="Methyl-accepting chemotaxis sensory transducer"/>
    <property type="match status" value="1"/>
</dbReference>
<dbReference type="CDD" id="cd06225">
    <property type="entry name" value="HAMP"/>
    <property type="match status" value="1"/>
</dbReference>
<dbReference type="GO" id="GO:0006935">
    <property type="term" value="P:chemotaxis"/>
    <property type="evidence" value="ECO:0007669"/>
    <property type="project" value="UniProtKB-KW"/>
</dbReference>
<keyword evidence="4 11" id="KW-0812">Transmembrane</keyword>
<dbReference type="EMBL" id="SNWX01000003">
    <property type="protein sequence ID" value="TDO94447.1"/>
    <property type="molecule type" value="Genomic_DNA"/>
</dbReference>
<evidence type="ECO:0000259" key="12">
    <source>
        <dbReference type="PROSITE" id="PS50111"/>
    </source>
</evidence>
<keyword evidence="5 11" id="KW-1133">Transmembrane helix</keyword>
<dbReference type="Gene3D" id="3.30.450.20">
    <property type="entry name" value="PAS domain"/>
    <property type="match status" value="2"/>
</dbReference>
<dbReference type="CDD" id="cd11386">
    <property type="entry name" value="MCP_signal"/>
    <property type="match status" value="1"/>
</dbReference>
<comment type="similarity">
    <text evidence="8">Belongs to the methyl-accepting chemotaxis (MCP) protein family.</text>
</comment>
<gene>
    <name evidence="14" type="ORF">DFR79_103125</name>
</gene>
<keyword evidence="10" id="KW-0175">Coiled coil</keyword>
<comment type="subcellular location">
    <subcellularLocation>
        <location evidence="1">Cell membrane</location>
        <topology evidence="1">Multi-pass membrane protein</topology>
    </subcellularLocation>
</comment>
<keyword evidence="6 11" id="KW-0472">Membrane</keyword>
<dbReference type="AlphaFoldDB" id="A0A4R6LZV2"/>
<evidence type="ECO:0000313" key="14">
    <source>
        <dbReference type="EMBL" id="TDO94447.1"/>
    </source>
</evidence>
<feature type="domain" description="Methyl-accepting transducer" evidence="12">
    <location>
        <begin position="383"/>
        <end position="633"/>
    </location>
</feature>
<sequence>MDLSIDKINWQSIRTKLVIIISVLVLALILLSSVFTYFQSSSILEESIYQAALDKVQNNAKQLDMVINQSVSSVKNLDHTWFDSRTTLDTELARQLYFNMGNNEHFATIVEEHPYLSSLFLIDLNGQMSTTLSSEEIDVSEMGFFKRALESKEVFISDPVQTPGAEEESVLIVEPYYIAEKLNMIFGGSIPLSEFNEMIASMNINGEGSGFVINQNNYVIAHENPEYQGNKSLLKEGGEEIKALFQQMQSDASKIEFYHFLGAERGVAFAPLKSANWSLAIQAKNSNVMAPITSMRYMSILIGLIAVIIGMVVAYYIAGYIAKPILKLRDSANVIAGGDLTEKVDIENNDEIGELADAFNKMVDNIKKLVVNIKDSAVRTDQTGEELKHTAAETSTSIDNVAASVEEFSASIEEVAASAEEFASSSTEINENVQGITNYTDQVNVLAESGLEEMQKTEREMEEVMEVSAKSIDKINNLNESAGKINGIVNMISSIAEQTNLLALNAAIEAARAGDAGRGFAVVADEIRELAEETKGSTDEIKSLVDNLQDEIGATVGVINNTNDQIKTGASSVSETGKTFNNITDKIKDVVAQVRETAASVNELSKGSQDISRVTEEQAVNSDQISESVQKQSESMENLNQAVDSLTEMTVELKELVGEFKIS</sequence>
<evidence type="ECO:0000259" key="13">
    <source>
        <dbReference type="PROSITE" id="PS50885"/>
    </source>
</evidence>
<keyword evidence="7 9" id="KW-0807">Transducer</keyword>
<comment type="caution">
    <text evidence="14">The sequence shown here is derived from an EMBL/GenBank/DDBJ whole genome shotgun (WGS) entry which is preliminary data.</text>
</comment>
<dbReference type="Pfam" id="PF00672">
    <property type="entry name" value="HAMP"/>
    <property type="match status" value="1"/>
</dbReference>
<dbReference type="OrthoDB" id="597657at2"/>
<protein>
    <submittedName>
        <fullName evidence="14">Methyl-accepting chemotaxis sensory transducer with Cache sensor</fullName>
    </submittedName>
</protein>
<dbReference type="Gene3D" id="1.10.8.500">
    <property type="entry name" value="HAMP domain in histidine kinase"/>
    <property type="match status" value="1"/>
</dbReference>
<evidence type="ECO:0000256" key="8">
    <source>
        <dbReference type="ARBA" id="ARBA00029447"/>
    </source>
</evidence>
<dbReference type="PROSITE" id="PS50885">
    <property type="entry name" value="HAMP"/>
    <property type="match status" value="1"/>
</dbReference>
<dbReference type="CDD" id="cd12912">
    <property type="entry name" value="PDC2_MCP_like"/>
    <property type="match status" value="1"/>
</dbReference>
<dbReference type="Pfam" id="PF00015">
    <property type="entry name" value="MCPsignal"/>
    <property type="match status" value="1"/>
</dbReference>
<keyword evidence="3" id="KW-0145">Chemotaxis</keyword>
<dbReference type="RefSeq" id="WP_133514085.1">
    <property type="nucleotide sequence ID" value="NZ_SNWX01000003.1"/>
</dbReference>